<dbReference type="Gene3D" id="2.60.120.10">
    <property type="entry name" value="Jelly Rolls"/>
    <property type="match status" value="1"/>
</dbReference>
<dbReference type="PANTHER" id="PTHR21047">
    <property type="entry name" value="DTDP-6-DEOXY-D-GLUCOSE-3,5 EPIMERASE"/>
    <property type="match status" value="1"/>
</dbReference>
<comment type="catalytic activity">
    <reaction evidence="2">
        <text>dTDP-4-dehydro-6-deoxy-alpha-D-glucose = dTDP-4-dehydro-beta-L-rhamnose</text>
        <dbReference type="Rhea" id="RHEA:16969"/>
        <dbReference type="ChEBI" id="CHEBI:57649"/>
        <dbReference type="ChEBI" id="CHEBI:62830"/>
        <dbReference type="EC" id="5.1.3.13"/>
    </reaction>
</comment>
<dbReference type="InterPro" id="IPR011051">
    <property type="entry name" value="RmlC_Cupin_sf"/>
</dbReference>
<dbReference type="EMBL" id="JBHMDY010000004">
    <property type="protein sequence ID" value="MFB9259459.1"/>
    <property type="molecule type" value="Genomic_DNA"/>
</dbReference>
<evidence type="ECO:0000313" key="4">
    <source>
        <dbReference type="Proteomes" id="UP001589700"/>
    </source>
</evidence>
<dbReference type="InterPro" id="IPR014710">
    <property type="entry name" value="RmlC-like_jellyroll"/>
</dbReference>
<dbReference type="EC" id="5.1.3.13" evidence="2"/>
<name>A0ABV5JP03_9ACTN</name>
<evidence type="ECO:0000256" key="1">
    <source>
        <dbReference type="ARBA" id="ARBA00010154"/>
    </source>
</evidence>
<sequence length="218" mass="23995">MELRELSVTGAWEITPRRIADDRGVFHEAFTDPAFREMTGHRLDLAQVNVSVSGEGVLRGLHYAEVPPGQAKYVLCPSGTVFDVMVDVRIGSPTFGEWSGVILDAAEQRAVYIPEGVAHGFLALEPQSTVMYLVSEGWRPGAEHTIDPFDPKIDIDWPAMALDGTPISHVMNERDRTAPSLLDAAAAGRLPQWDDCVAHIERLREATPQVDALWRPGD</sequence>
<protein>
    <recommendedName>
        <fullName evidence="2">dTDP-4-dehydrorhamnose 3,5-epimerase</fullName>
        <ecNumber evidence="2">5.1.3.13</ecNumber>
    </recommendedName>
    <alternativeName>
        <fullName evidence="2">Thymidine diphospho-4-keto-rhamnose 3,5-epimerase</fullName>
    </alternativeName>
</protein>
<dbReference type="RefSeq" id="WP_182632855.1">
    <property type="nucleotide sequence ID" value="NZ_JAALDM010000201.1"/>
</dbReference>
<dbReference type="InterPro" id="IPR000888">
    <property type="entry name" value="RmlC-like"/>
</dbReference>
<dbReference type="PANTHER" id="PTHR21047:SF2">
    <property type="entry name" value="THYMIDINE DIPHOSPHO-4-KETO-RHAMNOSE 3,5-EPIMERASE"/>
    <property type="match status" value="1"/>
</dbReference>
<comment type="caution">
    <text evidence="3">The sequence shown here is derived from an EMBL/GenBank/DDBJ whole genome shotgun (WGS) entry which is preliminary data.</text>
</comment>
<dbReference type="NCBIfam" id="TIGR01221">
    <property type="entry name" value="rmlC"/>
    <property type="match status" value="1"/>
</dbReference>
<comment type="function">
    <text evidence="2">Catalyzes the epimerization of the C3' and C5'positions of dTDP-6-deoxy-D-xylo-4-hexulose, forming dTDP-6-deoxy-L-lyxo-4-hexulose.</text>
</comment>
<comment type="pathway">
    <text evidence="2">Carbohydrate biosynthesis; dTDP-L-rhamnose biosynthesis.</text>
</comment>
<dbReference type="Proteomes" id="UP001589700">
    <property type="component" value="Unassembled WGS sequence"/>
</dbReference>
<evidence type="ECO:0000313" key="3">
    <source>
        <dbReference type="EMBL" id="MFB9259459.1"/>
    </source>
</evidence>
<comment type="similarity">
    <text evidence="1 2">Belongs to the dTDP-4-dehydrorhamnose 3,5-epimerase family.</text>
</comment>
<comment type="subunit">
    <text evidence="2">Homodimer.</text>
</comment>
<evidence type="ECO:0000256" key="2">
    <source>
        <dbReference type="RuleBase" id="RU364069"/>
    </source>
</evidence>
<keyword evidence="4" id="KW-1185">Reference proteome</keyword>
<dbReference type="CDD" id="cd00438">
    <property type="entry name" value="cupin_RmlC"/>
    <property type="match status" value="1"/>
</dbReference>
<gene>
    <name evidence="3" type="primary">rfbC</name>
    <name evidence="3" type="ORF">ACFFVD_06545</name>
</gene>
<dbReference type="Pfam" id="PF00908">
    <property type="entry name" value="dTDP_sugar_isom"/>
    <property type="match status" value="1"/>
</dbReference>
<organism evidence="3 4">
    <name type="scientific">Dietzia aerolata</name>
    <dbReference type="NCBI Taxonomy" id="595984"/>
    <lineage>
        <taxon>Bacteria</taxon>
        <taxon>Bacillati</taxon>
        <taxon>Actinomycetota</taxon>
        <taxon>Actinomycetes</taxon>
        <taxon>Mycobacteriales</taxon>
        <taxon>Dietziaceae</taxon>
        <taxon>Dietzia</taxon>
    </lineage>
</organism>
<dbReference type="GO" id="GO:0008830">
    <property type="term" value="F:dTDP-4-dehydrorhamnose 3,5-epimerase activity"/>
    <property type="evidence" value="ECO:0007669"/>
    <property type="project" value="UniProtKB-EC"/>
</dbReference>
<reference evidence="3 4" key="1">
    <citation type="submission" date="2024-09" db="EMBL/GenBank/DDBJ databases">
        <authorList>
            <person name="Sun Q."/>
            <person name="Mori K."/>
        </authorList>
    </citation>
    <scope>NUCLEOTIDE SEQUENCE [LARGE SCALE GENOMIC DNA]</scope>
    <source>
        <strain evidence="3 4">CCM 7659</strain>
    </source>
</reference>
<proteinExistence type="inferred from homology"/>
<dbReference type="SUPFAM" id="SSF51182">
    <property type="entry name" value="RmlC-like cupins"/>
    <property type="match status" value="1"/>
</dbReference>
<keyword evidence="2 3" id="KW-0413">Isomerase</keyword>
<accession>A0ABV5JP03</accession>